<reference evidence="2" key="1">
    <citation type="submission" date="2018-05" db="EMBL/GenBank/DDBJ databases">
        <authorList>
            <person name="Lanie J.A."/>
            <person name="Ng W.-L."/>
            <person name="Kazmierczak K.M."/>
            <person name="Andrzejewski T.M."/>
            <person name="Davidsen T.M."/>
            <person name="Wayne K.J."/>
            <person name="Tettelin H."/>
            <person name="Glass J.I."/>
            <person name="Rusch D."/>
            <person name="Podicherti R."/>
            <person name="Tsui H.-C.T."/>
            <person name="Winkler M.E."/>
        </authorList>
    </citation>
    <scope>NUCLEOTIDE SEQUENCE</scope>
</reference>
<dbReference type="GO" id="GO:0016757">
    <property type="term" value="F:glycosyltransferase activity"/>
    <property type="evidence" value="ECO:0007669"/>
    <property type="project" value="InterPro"/>
</dbReference>
<dbReference type="AlphaFoldDB" id="A0A382MSN1"/>
<gene>
    <name evidence="2" type="ORF">METZ01_LOCUS304743</name>
</gene>
<dbReference type="SUPFAM" id="SSF53756">
    <property type="entry name" value="UDP-Glycosyltransferase/glycogen phosphorylase"/>
    <property type="match status" value="1"/>
</dbReference>
<dbReference type="Gene3D" id="3.40.50.2000">
    <property type="entry name" value="Glycogen Phosphorylase B"/>
    <property type="match status" value="2"/>
</dbReference>
<organism evidence="2">
    <name type="scientific">marine metagenome</name>
    <dbReference type="NCBI Taxonomy" id="408172"/>
    <lineage>
        <taxon>unclassified sequences</taxon>
        <taxon>metagenomes</taxon>
        <taxon>ecological metagenomes</taxon>
    </lineage>
</organism>
<feature type="non-terminal residue" evidence="2">
    <location>
        <position position="285"/>
    </location>
</feature>
<dbReference type="Pfam" id="PF00534">
    <property type="entry name" value="Glycos_transf_1"/>
    <property type="match status" value="1"/>
</dbReference>
<proteinExistence type="predicted"/>
<evidence type="ECO:0000313" key="2">
    <source>
        <dbReference type="EMBL" id="SVC51889.1"/>
    </source>
</evidence>
<protein>
    <recommendedName>
        <fullName evidence="1">Glycosyl transferase family 1 domain-containing protein</fullName>
    </recommendedName>
</protein>
<evidence type="ECO:0000259" key="1">
    <source>
        <dbReference type="Pfam" id="PF00534"/>
    </source>
</evidence>
<sequence length="285" mass="31849">VLDSSYTLDEINQKDLHWSISGRDCEGLFSHVWSVHPIVDAGNRPPTGCSLRVEVLSPEHTFIEVHTSVGRHWSAFPRTAFALSQRQLLGYLRRIVGSGRVSAIRVGDPYYLGLLGYLLVKRTNLALAVRISGDYDALFEATGLPAYPRLLRFRWVEKWIDRFILRRAELVFAPTSHYCSFAIANGARTGSCVIVPFTGLLHPSHFVEPIDRLPVKPELGLGQRPVLVAVTRLEPVKRAVDLVEVLVGVREKFPDASLVVVGEGSQRLEMLDLVDSRDLGKDFLL</sequence>
<accession>A0A382MSN1</accession>
<feature type="domain" description="Glycosyl transferase family 1" evidence="1">
    <location>
        <begin position="222"/>
        <end position="282"/>
    </location>
</feature>
<dbReference type="InterPro" id="IPR001296">
    <property type="entry name" value="Glyco_trans_1"/>
</dbReference>
<feature type="non-terminal residue" evidence="2">
    <location>
        <position position="1"/>
    </location>
</feature>
<name>A0A382MSN1_9ZZZZ</name>
<dbReference type="EMBL" id="UINC01095643">
    <property type="protein sequence ID" value="SVC51889.1"/>
    <property type="molecule type" value="Genomic_DNA"/>
</dbReference>